<feature type="transmembrane region" description="Helical" evidence="7">
    <location>
        <begin position="249"/>
        <end position="267"/>
    </location>
</feature>
<evidence type="ECO:0000256" key="1">
    <source>
        <dbReference type="ARBA" id="ARBA00004141"/>
    </source>
</evidence>
<feature type="transmembrane region" description="Helical" evidence="7">
    <location>
        <begin position="129"/>
        <end position="146"/>
    </location>
</feature>
<evidence type="ECO:0000256" key="4">
    <source>
        <dbReference type="ARBA" id="ARBA00022989"/>
    </source>
</evidence>
<dbReference type="EMBL" id="CP022521">
    <property type="protein sequence ID" value="ASO19811.1"/>
    <property type="molecule type" value="Genomic_DNA"/>
</dbReference>
<feature type="region of interest" description="Disordered" evidence="6">
    <location>
        <begin position="296"/>
        <end position="346"/>
    </location>
</feature>
<dbReference type="SUPFAM" id="SSF103481">
    <property type="entry name" value="Multidrug resistance efflux transporter EmrE"/>
    <property type="match status" value="2"/>
</dbReference>
<evidence type="ECO:0000256" key="5">
    <source>
        <dbReference type="ARBA" id="ARBA00023136"/>
    </source>
</evidence>
<feature type="transmembrane region" description="Helical" evidence="7">
    <location>
        <begin position="73"/>
        <end position="91"/>
    </location>
</feature>
<dbReference type="GO" id="GO:0016020">
    <property type="term" value="C:membrane"/>
    <property type="evidence" value="ECO:0007669"/>
    <property type="project" value="UniProtKB-SubCell"/>
</dbReference>
<keyword evidence="9" id="KW-1185">Reference proteome</keyword>
<accession>A0A221W2H7</accession>
<dbReference type="PANTHER" id="PTHR32322">
    <property type="entry name" value="INNER MEMBRANE TRANSPORTER"/>
    <property type="match status" value="1"/>
</dbReference>
<dbReference type="InterPro" id="IPR050638">
    <property type="entry name" value="AA-Vitamin_Transporters"/>
</dbReference>
<name>A0A221W2H7_9PSEU</name>
<evidence type="ECO:0000256" key="7">
    <source>
        <dbReference type="SAM" id="Phobius"/>
    </source>
</evidence>
<evidence type="ECO:0000256" key="6">
    <source>
        <dbReference type="SAM" id="MobiDB-lite"/>
    </source>
</evidence>
<evidence type="ECO:0000256" key="3">
    <source>
        <dbReference type="ARBA" id="ARBA00022692"/>
    </source>
</evidence>
<keyword evidence="3 7" id="KW-0812">Transmembrane</keyword>
<organism evidence="8 9">
    <name type="scientific">Actinoalloteichus hoggarensis</name>
    <dbReference type="NCBI Taxonomy" id="1470176"/>
    <lineage>
        <taxon>Bacteria</taxon>
        <taxon>Bacillati</taxon>
        <taxon>Actinomycetota</taxon>
        <taxon>Actinomycetes</taxon>
        <taxon>Pseudonocardiales</taxon>
        <taxon>Pseudonocardiaceae</taxon>
        <taxon>Actinoalloteichus</taxon>
    </lineage>
</organism>
<proteinExistence type="inferred from homology"/>
<feature type="transmembrane region" description="Helical" evidence="7">
    <location>
        <begin position="41"/>
        <end position="61"/>
    </location>
</feature>
<feature type="transmembrane region" description="Helical" evidence="7">
    <location>
        <begin position="184"/>
        <end position="205"/>
    </location>
</feature>
<gene>
    <name evidence="8" type="primary">yijE1</name>
    <name evidence="8" type="ORF">AHOG_10840</name>
</gene>
<comment type="similarity">
    <text evidence="2">Belongs to the EamA transporter family.</text>
</comment>
<dbReference type="KEGG" id="ahg:AHOG_10840"/>
<keyword evidence="5 7" id="KW-0472">Membrane</keyword>
<evidence type="ECO:0000256" key="2">
    <source>
        <dbReference type="ARBA" id="ARBA00007362"/>
    </source>
</evidence>
<dbReference type="Proteomes" id="UP000204221">
    <property type="component" value="Chromosome"/>
</dbReference>
<evidence type="ECO:0000313" key="9">
    <source>
        <dbReference type="Proteomes" id="UP000204221"/>
    </source>
</evidence>
<dbReference type="InterPro" id="IPR037185">
    <property type="entry name" value="EmrE-like"/>
</dbReference>
<keyword evidence="4 7" id="KW-1133">Transmembrane helix</keyword>
<protein>
    <submittedName>
        <fullName evidence="8">Putative inner membrane transporter yiJE</fullName>
    </submittedName>
</protein>
<sequence>MFDRTGGPAGMARMGILALLWGSTFLWISVALTGLSPVQVTFVRCVLGTAVVLVWCAVARLRLPRGGAVWRHLLVAAFFCNALPFAMFSFGQQTVDSGVAGVLNATTPLWSLVLGIVLGTERDLRPVRLGGLLVGFVGVLLMFAPWQQSGVVSWGSLAILVAAASYAVGFVYMGRHLVGRGTPAVALAAAQLLLTTGLIALTLPAGGVATVHLSSGVLLAALVLGVCCTGVTFALTYRMIADEGATNTAAVGYLLPVVSVVLGMVVLGEEPGLRVVAGMVVVLIGLGMVRRRAARPPSDVGSQAAGTARGADEGAGMAVGSEQTGAEQTGAAADSAPAPAAPARCR</sequence>
<reference evidence="8 9" key="1">
    <citation type="submission" date="2017-07" db="EMBL/GenBank/DDBJ databases">
        <title>Complete genome sequence of Actinoalloteichus hoggarensis DSM 45943, type strain of Actinoalloteichus hoggarensis.</title>
        <authorList>
            <person name="Ruckert C."/>
            <person name="Nouioui I."/>
            <person name="Willmese J."/>
            <person name="van Wezel G."/>
            <person name="Klenk H.-P."/>
            <person name="Kalinowski J."/>
            <person name="Zotchev S.B."/>
        </authorList>
    </citation>
    <scope>NUCLEOTIDE SEQUENCE [LARGE SCALE GENOMIC DNA]</scope>
    <source>
        <strain evidence="8 9">DSM 45943</strain>
    </source>
</reference>
<feature type="compositionally biased region" description="Low complexity" evidence="6">
    <location>
        <begin position="331"/>
        <end position="346"/>
    </location>
</feature>
<feature type="transmembrane region" description="Helical" evidence="7">
    <location>
        <begin position="273"/>
        <end position="289"/>
    </location>
</feature>
<dbReference type="InterPro" id="IPR000620">
    <property type="entry name" value="EamA_dom"/>
</dbReference>
<dbReference type="Pfam" id="PF00892">
    <property type="entry name" value="EamA"/>
    <property type="match status" value="2"/>
</dbReference>
<evidence type="ECO:0000313" key="8">
    <source>
        <dbReference type="EMBL" id="ASO19811.1"/>
    </source>
</evidence>
<dbReference type="AlphaFoldDB" id="A0A221W2H7"/>
<feature type="transmembrane region" description="Helical" evidence="7">
    <location>
        <begin position="152"/>
        <end position="172"/>
    </location>
</feature>
<dbReference type="PANTHER" id="PTHR32322:SF2">
    <property type="entry name" value="EAMA DOMAIN-CONTAINING PROTEIN"/>
    <property type="match status" value="1"/>
</dbReference>
<comment type="subcellular location">
    <subcellularLocation>
        <location evidence="1">Membrane</location>
        <topology evidence="1">Multi-pass membrane protein</topology>
    </subcellularLocation>
</comment>
<dbReference type="RefSeq" id="WP_211290573.1">
    <property type="nucleotide sequence ID" value="NZ_CP022521.1"/>
</dbReference>
<feature type="transmembrane region" description="Helical" evidence="7">
    <location>
        <begin position="97"/>
        <end position="117"/>
    </location>
</feature>
<feature type="transmembrane region" description="Helical" evidence="7">
    <location>
        <begin position="217"/>
        <end position="237"/>
    </location>
</feature>